<evidence type="ECO:0000313" key="2">
    <source>
        <dbReference type="Proteomes" id="UP000887540"/>
    </source>
</evidence>
<accession>A0A914C2U2</accession>
<dbReference type="Gene3D" id="3.30.70.100">
    <property type="match status" value="1"/>
</dbReference>
<evidence type="ECO:0000313" key="3">
    <source>
        <dbReference type="WBParaSite" id="ACRNAN_Path_1615.g6283.t1"/>
    </source>
</evidence>
<dbReference type="Pfam" id="PF07876">
    <property type="entry name" value="Dabb"/>
    <property type="match status" value="1"/>
</dbReference>
<feature type="domain" description="Stress-response A/B barrel" evidence="1">
    <location>
        <begin position="26"/>
        <end position="114"/>
    </location>
</feature>
<dbReference type="SUPFAM" id="SSF54909">
    <property type="entry name" value="Dimeric alpha+beta barrel"/>
    <property type="match status" value="1"/>
</dbReference>
<sequence length="114" mass="12896">MTETSVQNTPINEAAETARTYNPGTIRHIVMFKYKDDITAAQKQNVITAFLTLKDNCKRNGTAYIRDIEYGFPSSKEGKDQNMEVAFFAIKTTNSKTKKKISIMSMKSWTAAKM</sequence>
<dbReference type="AlphaFoldDB" id="A0A914C2U2"/>
<keyword evidence="2" id="KW-1185">Reference proteome</keyword>
<dbReference type="InterPro" id="IPR013097">
    <property type="entry name" value="Dabb"/>
</dbReference>
<dbReference type="WBParaSite" id="ACRNAN_Path_1615.g6283.t1">
    <property type="protein sequence ID" value="ACRNAN_Path_1615.g6283.t1"/>
    <property type="gene ID" value="ACRNAN_Path_1615.g6283"/>
</dbReference>
<dbReference type="PROSITE" id="PS51502">
    <property type="entry name" value="S_R_A_B_BARREL"/>
    <property type="match status" value="1"/>
</dbReference>
<dbReference type="InterPro" id="IPR011008">
    <property type="entry name" value="Dimeric_a/b-barrel"/>
</dbReference>
<reference evidence="3" key="1">
    <citation type="submission" date="2022-11" db="UniProtKB">
        <authorList>
            <consortium name="WormBaseParasite"/>
        </authorList>
    </citation>
    <scope>IDENTIFICATION</scope>
</reference>
<dbReference type="Proteomes" id="UP000887540">
    <property type="component" value="Unplaced"/>
</dbReference>
<name>A0A914C2U2_9BILA</name>
<protein>
    <submittedName>
        <fullName evidence="3">Stress-response A/B barrel domain-containing protein</fullName>
    </submittedName>
</protein>
<organism evidence="2 3">
    <name type="scientific">Acrobeloides nanus</name>
    <dbReference type="NCBI Taxonomy" id="290746"/>
    <lineage>
        <taxon>Eukaryota</taxon>
        <taxon>Metazoa</taxon>
        <taxon>Ecdysozoa</taxon>
        <taxon>Nematoda</taxon>
        <taxon>Chromadorea</taxon>
        <taxon>Rhabditida</taxon>
        <taxon>Tylenchina</taxon>
        <taxon>Cephalobomorpha</taxon>
        <taxon>Cephaloboidea</taxon>
        <taxon>Cephalobidae</taxon>
        <taxon>Acrobeloides</taxon>
    </lineage>
</organism>
<proteinExistence type="predicted"/>
<evidence type="ECO:0000259" key="1">
    <source>
        <dbReference type="PROSITE" id="PS51502"/>
    </source>
</evidence>